<keyword evidence="4" id="KW-0999">Mitochondrion inner membrane</keyword>
<dbReference type="FunFam" id="2.60.11.10:FF:000003">
    <property type="entry name" value="Cytochrome c oxidase subunit IV"/>
    <property type="match status" value="1"/>
</dbReference>
<evidence type="ECO:0000256" key="6">
    <source>
        <dbReference type="ARBA" id="ARBA00022946"/>
    </source>
</evidence>
<comment type="subcellular location">
    <subcellularLocation>
        <location evidence="1">Mitochondrion inner membrane</location>
        <topology evidence="1">Peripheral membrane protein</topology>
        <orientation evidence="1">Matrix side</orientation>
    </subcellularLocation>
</comment>
<evidence type="ECO:0000256" key="3">
    <source>
        <dbReference type="ARBA" id="ARBA00022723"/>
    </source>
</evidence>
<dbReference type="PANTHER" id="PTHR10122:SF0">
    <property type="entry name" value="CYTOCHROME C OXIDASE SUBUNIT 5B, ISOFORM A-RELATED"/>
    <property type="match status" value="1"/>
</dbReference>
<keyword evidence="6" id="KW-0809">Transit peptide</keyword>
<dbReference type="EMBL" id="KQ085905">
    <property type="protein sequence ID" value="KLO17397.1"/>
    <property type="molecule type" value="Genomic_DNA"/>
</dbReference>
<dbReference type="FunCoup" id="A0A0H2S0N6">
    <property type="interactions" value="214"/>
</dbReference>
<dbReference type="Gene3D" id="2.60.11.10">
    <property type="entry name" value="Cytochrome c oxidase, subunit Vb"/>
    <property type="match status" value="1"/>
</dbReference>
<reference evidence="12 13" key="1">
    <citation type="submission" date="2015-04" db="EMBL/GenBank/DDBJ databases">
        <title>Complete genome sequence of Schizopora paradoxa KUC8140, a cosmopolitan wood degrader in East Asia.</title>
        <authorList>
            <consortium name="DOE Joint Genome Institute"/>
            <person name="Min B."/>
            <person name="Park H."/>
            <person name="Jang Y."/>
            <person name="Kim J.-J."/>
            <person name="Kim K.H."/>
            <person name="Pangilinan J."/>
            <person name="Lipzen A."/>
            <person name="Riley R."/>
            <person name="Grigoriev I.V."/>
            <person name="Spatafora J.W."/>
            <person name="Choi I.-G."/>
        </authorList>
    </citation>
    <scope>NUCLEOTIDE SEQUENCE [LARGE SCALE GENOMIC DNA]</scope>
    <source>
        <strain evidence="12 13">KUC8140</strain>
    </source>
</reference>
<evidence type="ECO:0000256" key="5">
    <source>
        <dbReference type="ARBA" id="ARBA00022833"/>
    </source>
</evidence>
<dbReference type="GO" id="GO:0046872">
    <property type="term" value="F:metal ion binding"/>
    <property type="evidence" value="ECO:0007669"/>
    <property type="project" value="UniProtKB-KW"/>
</dbReference>
<keyword evidence="7" id="KW-0496">Mitochondrion</keyword>
<keyword evidence="5 11" id="KW-0862">Zinc</keyword>
<accession>A0A0H2S0N6</accession>
<gene>
    <name evidence="12" type="ORF">SCHPADRAFT_868177</name>
</gene>
<dbReference type="GO" id="GO:0005743">
    <property type="term" value="C:mitochondrial inner membrane"/>
    <property type="evidence" value="ECO:0007669"/>
    <property type="project" value="UniProtKB-SubCell"/>
</dbReference>
<feature type="binding site" evidence="11">
    <location>
        <position position="121"/>
    </location>
    <ligand>
        <name>Zn(2+)</name>
        <dbReference type="ChEBI" id="CHEBI:29105"/>
    </ligand>
</feature>
<dbReference type="PANTHER" id="PTHR10122">
    <property type="entry name" value="CYTOCHROME C OXIDASE SUBUNIT 5B, MITOCHONDRIAL"/>
    <property type="match status" value="1"/>
</dbReference>
<dbReference type="Proteomes" id="UP000053477">
    <property type="component" value="Unassembled WGS sequence"/>
</dbReference>
<name>A0A0H2S0N6_9AGAM</name>
<comment type="similarity">
    <text evidence="2">Belongs to the cytochrome c oxidase subunit 5B family.</text>
</comment>
<protein>
    <recommendedName>
        <fullName evidence="10">Cytochrome c oxidase subunit 4, mitochondrial</fullName>
    </recommendedName>
    <alternativeName>
        <fullName evidence="9">Cytochrome c oxidase polypeptide IV</fullName>
    </alternativeName>
</protein>
<keyword evidence="3 11" id="KW-0479">Metal-binding</keyword>
<dbReference type="InParanoid" id="A0A0H2S0N6"/>
<evidence type="ECO:0000256" key="2">
    <source>
        <dbReference type="ARBA" id="ARBA00010292"/>
    </source>
</evidence>
<keyword evidence="13" id="KW-1185">Reference proteome</keyword>
<organism evidence="12 13">
    <name type="scientific">Schizopora paradoxa</name>
    <dbReference type="NCBI Taxonomy" id="27342"/>
    <lineage>
        <taxon>Eukaryota</taxon>
        <taxon>Fungi</taxon>
        <taxon>Dikarya</taxon>
        <taxon>Basidiomycota</taxon>
        <taxon>Agaricomycotina</taxon>
        <taxon>Agaricomycetes</taxon>
        <taxon>Hymenochaetales</taxon>
        <taxon>Schizoporaceae</taxon>
        <taxon>Schizopora</taxon>
    </lineage>
</organism>
<evidence type="ECO:0000313" key="13">
    <source>
        <dbReference type="Proteomes" id="UP000053477"/>
    </source>
</evidence>
<evidence type="ECO:0000256" key="11">
    <source>
        <dbReference type="PIRSR" id="PIRSR602124-2"/>
    </source>
</evidence>
<dbReference type="Pfam" id="PF01215">
    <property type="entry name" value="COX5B"/>
    <property type="match status" value="1"/>
</dbReference>
<proteinExistence type="inferred from homology"/>
<evidence type="ECO:0000256" key="7">
    <source>
        <dbReference type="ARBA" id="ARBA00023128"/>
    </source>
</evidence>
<dbReference type="InterPro" id="IPR002124">
    <property type="entry name" value="Cyt_c_oxidase_su5b"/>
</dbReference>
<evidence type="ECO:0000256" key="1">
    <source>
        <dbReference type="ARBA" id="ARBA00004443"/>
    </source>
</evidence>
<dbReference type="PROSITE" id="PS51359">
    <property type="entry name" value="COX5B_2"/>
    <property type="match status" value="1"/>
</dbReference>
<dbReference type="InterPro" id="IPR036972">
    <property type="entry name" value="Cyt_c_oxidase_su5b_sf"/>
</dbReference>
<feature type="binding site" evidence="11">
    <location>
        <position position="140"/>
    </location>
    <ligand>
        <name>Zn(2+)</name>
        <dbReference type="ChEBI" id="CHEBI:29105"/>
    </ligand>
</feature>
<evidence type="ECO:0000256" key="9">
    <source>
        <dbReference type="ARBA" id="ARBA00031366"/>
    </source>
</evidence>
<evidence type="ECO:0000256" key="8">
    <source>
        <dbReference type="ARBA" id="ARBA00023136"/>
    </source>
</evidence>
<feature type="binding site" evidence="11">
    <location>
        <position position="137"/>
    </location>
    <ligand>
        <name>Zn(2+)</name>
        <dbReference type="ChEBI" id="CHEBI:29105"/>
    </ligand>
</feature>
<dbReference type="STRING" id="27342.A0A0H2S0N6"/>
<sequence length="157" mass="16983">MLRALTAVRPAVVAAKSTARANALRSFASSSRRLAGDHHDHHGPPQLYGPGTKDADAIPSDAEQATGLERYQLLGRMEGVDVFDMKPLDASRLGTLAEPIKVQSFYPERLVGCTGFPADSHDVIWLTLNSTLKNHRCPECGSVYTLDVQGDASAHHH</sequence>
<keyword evidence="8" id="KW-0472">Membrane</keyword>
<dbReference type="OrthoDB" id="10249250at2759"/>
<dbReference type="GO" id="GO:0045277">
    <property type="term" value="C:respiratory chain complex IV"/>
    <property type="evidence" value="ECO:0007669"/>
    <property type="project" value="InterPro"/>
</dbReference>
<evidence type="ECO:0000256" key="4">
    <source>
        <dbReference type="ARBA" id="ARBA00022792"/>
    </source>
</evidence>
<dbReference type="GO" id="GO:0006123">
    <property type="term" value="P:mitochondrial electron transport, cytochrome c to oxygen"/>
    <property type="evidence" value="ECO:0007669"/>
    <property type="project" value="InterPro"/>
</dbReference>
<dbReference type="SUPFAM" id="SSF57802">
    <property type="entry name" value="Rubredoxin-like"/>
    <property type="match status" value="1"/>
</dbReference>
<dbReference type="CDD" id="cd00924">
    <property type="entry name" value="Cyt_c_Oxidase_Vb"/>
    <property type="match status" value="1"/>
</dbReference>
<evidence type="ECO:0000256" key="10">
    <source>
        <dbReference type="ARBA" id="ARBA00070613"/>
    </source>
</evidence>
<dbReference type="AlphaFoldDB" id="A0A0H2S0N6"/>
<evidence type="ECO:0000313" key="12">
    <source>
        <dbReference type="EMBL" id="KLO17397.1"/>
    </source>
</evidence>
<feature type="binding site" evidence="11">
    <location>
        <position position="113"/>
    </location>
    <ligand>
        <name>Zn(2+)</name>
        <dbReference type="ChEBI" id="CHEBI:29105"/>
    </ligand>
</feature>